<reference evidence="4 6" key="3">
    <citation type="submission" date="2019-04" db="EMBL/GenBank/DDBJ databases">
        <authorList>
            <person name="Seth-Smith MB H."/>
            <person name="Seth-Smith H."/>
        </authorList>
    </citation>
    <scope>NUCLEOTIDE SEQUENCE [LARGE SCALE GENOMIC DNA]</scope>
    <source>
        <strain evidence="4">USB-603019</strain>
    </source>
</reference>
<evidence type="ECO:0000256" key="1">
    <source>
        <dbReference type="SAM" id="MobiDB-lite"/>
    </source>
</evidence>
<evidence type="ECO:0000313" key="6">
    <source>
        <dbReference type="Proteomes" id="UP000324288"/>
    </source>
</evidence>
<feature type="compositionally biased region" description="Pro residues" evidence="1">
    <location>
        <begin position="198"/>
        <end position="215"/>
    </location>
</feature>
<dbReference type="AlphaFoldDB" id="A0A0M4MKW8"/>
<evidence type="ECO:0000313" key="5">
    <source>
        <dbReference type="Proteomes" id="UP000068137"/>
    </source>
</evidence>
<organism evidence="3 5">
    <name type="scientific">Lawsonella clevelandensis</name>
    <dbReference type="NCBI Taxonomy" id="1528099"/>
    <lineage>
        <taxon>Bacteria</taxon>
        <taxon>Bacillati</taxon>
        <taxon>Actinomycetota</taxon>
        <taxon>Actinomycetes</taxon>
        <taxon>Mycobacteriales</taxon>
        <taxon>Lawsonellaceae</taxon>
        <taxon>Lawsonella</taxon>
    </lineage>
</organism>
<feature type="transmembrane region" description="Helical" evidence="2">
    <location>
        <begin position="78"/>
        <end position="99"/>
    </location>
</feature>
<dbReference type="Proteomes" id="UP000324288">
    <property type="component" value="Chromosome"/>
</dbReference>
<name>A0A0M4MKW8_9ACTN</name>
<dbReference type="RefSeq" id="WP_053961789.1">
    <property type="nucleotide sequence ID" value="NZ_CP009312.1"/>
</dbReference>
<dbReference type="GeneID" id="84894613"/>
<dbReference type="KEGG" id="cbq:AL705_03260"/>
<gene>
    <name evidence="3" type="ORF">AL705_03260</name>
    <name evidence="4" type="ORF">LC603019_00638</name>
</gene>
<feature type="region of interest" description="Disordered" evidence="1">
    <location>
        <begin position="194"/>
        <end position="215"/>
    </location>
</feature>
<dbReference type="Proteomes" id="UP000068137">
    <property type="component" value="Chromosome"/>
</dbReference>
<reference evidence="3" key="2">
    <citation type="journal article" date="2016" name="Int. J. Syst. Evol. Microbiol.">
        <title>Lawsonella clevelandensis gen. nov., sp. nov., a new member of the suborder Corynebacterineae isolated from human abscesses.</title>
        <authorList>
            <person name="Bell M.E."/>
            <person name="Bernard K.A."/>
            <person name="Harrington S.M."/>
            <person name="Patel N.B."/>
            <person name="Tucker T.A."/>
            <person name="Metcalfe M.G."/>
            <person name="McQuiston J.R."/>
        </authorList>
    </citation>
    <scope>NUCLEOTIDE SEQUENCE</scope>
    <source>
        <strain evidence="3">X1698</strain>
    </source>
</reference>
<keyword evidence="2" id="KW-0472">Membrane</keyword>
<protein>
    <submittedName>
        <fullName evidence="3">Uncharacterized protein</fullName>
    </submittedName>
</protein>
<feature type="transmembrane region" description="Helical" evidence="2">
    <location>
        <begin position="12"/>
        <end position="38"/>
    </location>
</feature>
<keyword evidence="2" id="KW-1133">Transmembrane helix</keyword>
<proteinExistence type="predicted"/>
<dbReference type="EMBL" id="LR584267">
    <property type="protein sequence ID" value="VHO00294.1"/>
    <property type="molecule type" value="Genomic_DNA"/>
</dbReference>
<dbReference type="EMBL" id="CP012390">
    <property type="protein sequence ID" value="ALE18841.1"/>
    <property type="molecule type" value="Genomic_DNA"/>
</dbReference>
<sequence length="215" mass="23791">MEKLRRPYCVDTALLLWIGVLALSALHILSEIVVSILYSQTLTAVIAEDLSTRLTTLQEQGSTPGLHYSANEVHLMSAAVPFAGIFMEFLLALLLALVIWRMSLGRKWACFALIFFACYMGFQTLSGIIMSTQGLSGSFSPIAYYLSQADGVTGSRVFSFFVLCVVILQGIVAMAALFQMRKLEADQWFNEMTAQRRPPMPPLPPVPPNGPQRPR</sequence>
<evidence type="ECO:0000256" key="2">
    <source>
        <dbReference type="SAM" id="Phobius"/>
    </source>
</evidence>
<keyword evidence="2" id="KW-0812">Transmembrane</keyword>
<feature type="transmembrane region" description="Helical" evidence="2">
    <location>
        <begin position="111"/>
        <end position="130"/>
    </location>
</feature>
<keyword evidence="6" id="KW-1185">Reference proteome</keyword>
<evidence type="ECO:0000313" key="4">
    <source>
        <dbReference type="EMBL" id="VHO00294.1"/>
    </source>
</evidence>
<accession>A0A0M4MKW8</accession>
<feature type="transmembrane region" description="Helical" evidence="2">
    <location>
        <begin position="157"/>
        <end position="178"/>
    </location>
</feature>
<reference evidence="3 5" key="1">
    <citation type="journal article" date="2015" name="Genome Announc.">
        <title>Complete Genome Sequences for Two Strains of a Novel Fastidious, Partially Acid-Fast, Gram-Positive Corynebacterineae Bacterium, Derived from Human Clinical Samples.</title>
        <authorList>
            <person name="Nicholson A.C."/>
            <person name="Bell M."/>
            <person name="Humrighouse B.W."/>
            <person name="McQuiston J.R."/>
        </authorList>
    </citation>
    <scope>NUCLEOTIDE SEQUENCE [LARGE SCALE GENOMIC DNA]</scope>
    <source>
        <strain evidence="3 5">X1698</strain>
    </source>
</reference>
<evidence type="ECO:0000313" key="3">
    <source>
        <dbReference type="EMBL" id="ALE18841.1"/>
    </source>
</evidence>